<name>A0ABV6U0H2_9ACTN</name>
<reference evidence="1 2" key="1">
    <citation type="submission" date="2024-09" db="EMBL/GenBank/DDBJ databases">
        <authorList>
            <person name="Sun Q."/>
            <person name="Mori K."/>
        </authorList>
    </citation>
    <scope>NUCLEOTIDE SEQUENCE [LARGE SCALE GENOMIC DNA]</scope>
    <source>
        <strain evidence="1 2">TBRC 1851</strain>
    </source>
</reference>
<organism evidence="1 2">
    <name type="scientific">Sphaerimonospora cavernae</name>
    <dbReference type="NCBI Taxonomy" id="1740611"/>
    <lineage>
        <taxon>Bacteria</taxon>
        <taxon>Bacillati</taxon>
        <taxon>Actinomycetota</taxon>
        <taxon>Actinomycetes</taxon>
        <taxon>Streptosporangiales</taxon>
        <taxon>Streptosporangiaceae</taxon>
        <taxon>Sphaerimonospora</taxon>
    </lineage>
</organism>
<sequence length="271" mass="29817">MLSHRLAPRRLVSHVRRHHALGLPEADDPRAIESHLSEALGQPIQIVVRPPARRSHAAPALEAYGPAGPVGIVKIGGTERTREAVRHESEVLRMLADRPLKTVVPPTVLHHGASRDLDVLLLSPLPVPSRLSVRSRVSADLLEAAVAEIATLGPVDGCAWHGDFTPWNVAAAADGRLLVWNWGRFGTGVPYGFDALHYFFHRCLRRMRPRQTAEACLAQAGRLLGTPEDARRTAAHYLITLADRHHRDGHEPLGPPSEWLNPVVDHLESLM</sequence>
<evidence type="ECO:0000313" key="2">
    <source>
        <dbReference type="Proteomes" id="UP001589870"/>
    </source>
</evidence>
<dbReference type="RefSeq" id="WP_394300169.1">
    <property type="nucleotide sequence ID" value="NZ_JBHMQT010000009.1"/>
</dbReference>
<keyword evidence="2" id="KW-1185">Reference proteome</keyword>
<evidence type="ECO:0008006" key="3">
    <source>
        <dbReference type="Google" id="ProtNLM"/>
    </source>
</evidence>
<dbReference type="InterPro" id="IPR011009">
    <property type="entry name" value="Kinase-like_dom_sf"/>
</dbReference>
<proteinExistence type="predicted"/>
<dbReference type="Proteomes" id="UP001589870">
    <property type="component" value="Unassembled WGS sequence"/>
</dbReference>
<dbReference type="SUPFAM" id="SSF56112">
    <property type="entry name" value="Protein kinase-like (PK-like)"/>
    <property type="match status" value="1"/>
</dbReference>
<gene>
    <name evidence="1" type="ORF">ACFHYQ_06525</name>
</gene>
<evidence type="ECO:0000313" key="1">
    <source>
        <dbReference type="EMBL" id="MFC0861945.1"/>
    </source>
</evidence>
<dbReference type="EMBL" id="JBHMQT010000009">
    <property type="protein sequence ID" value="MFC0861945.1"/>
    <property type="molecule type" value="Genomic_DNA"/>
</dbReference>
<protein>
    <recommendedName>
        <fullName evidence="3">Aminoglycoside phosphotransferase domain-containing protein</fullName>
    </recommendedName>
</protein>
<comment type="caution">
    <text evidence="1">The sequence shown here is derived from an EMBL/GenBank/DDBJ whole genome shotgun (WGS) entry which is preliminary data.</text>
</comment>
<accession>A0ABV6U0H2</accession>